<sequence length="208" mass="22477">MTPPPGLVVRPATWDDQVLALVREAFGAEGDQVAALWRQVGTSDLLRASLVAERDGELVGHVGLSRAWLDARRRLVDVWLLSPLAVRPAHQGRGVGAALLEAAVATARRARTPWLVLEGDPGYYGRHGFEPAAAHGIAPATDRTPAPACQVVRLEAAEDWMSGRVVYPDVWWRHDAAGLRDPQLAQVEQALGLAPTTSTTHQQEESTP</sequence>
<evidence type="ECO:0000313" key="3">
    <source>
        <dbReference type="Proteomes" id="UP000198859"/>
    </source>
</evidence>
<gene>
    <name evidence="2" type="ORF">SAMN04488570_1305</name>
</gene>
<dbReference type="PANTHER" id="PTHR37817">
    <property type="entry name" value="N-ACETYLTRANSFERASE EIS"/>
    <property type="match status" value="1"/>
</dbReference>
<dbReference type="PROSITE" id="PS51186">
    <property type="entry name" value="GNAT"/>
    <property type="match status" value="1"/>
</dbReference>
<dbReference type="CDD" id="cd04301">
    <property type="entry name" value="NAT_SF"/>
    <property type="match status" value="1"/>
</dbReference>
<keyword evidence="2" id="KW-0808">Transferase</keyword>
<dbReference type="EMBL" id="LT629757">
    <property type="protein sequence ID" value="SDS17883.1"/>
    <property type="molecule type" value="Genomic_DNA"/>
</dbReference>
<dbReference type="AlphaFoldDB" id="A0A1H1Q3H5"/>
<dbReference type="GO" id="GO:0030649">
    <property type="term" value="P:aminoglycoside antibiotic catabolic process"/>
    <property type="evidence" value="ECO:0007669"/>
    <property type="project" value="TreeGrafter"/>
</dbReference>
<protein>
    <submittedName>
        <fullName evidence="2">Putative acetyltransferase</fullName>
    </submittedName>
</protein>
<dbReference type="InterPro" id="IPR000182">
    <property type="entry name" value="GNAT_dom"/>
</dbReference>
<dbReference type="GO" id="GO:0034069">
    <property type="term" value="F:aminoglycoside N-acetyltransferase activity"/>
    <property type="evidence" value="ECO:0007669"/>
    <property type="project" value="TreeGrafter"/>
</dbReference>
<dbReference type="PANTHER" id="PTHR37817:SF1">
    <property type="entry name" value="N-ACETYLTRANSFERASE EIS"/>
    <property type="match status" value="1"/>
</dbReference>
<organism evidence="2 3">
    <name type="scientific">Nocardioides scoriae</name>
    <dbReference type="NCBI Taxonomy" id="642780"/>
    <lineage>
        <taxon>Bacteria</taxon>
        <taxon>Bacillati</taxon>
        <taxon>Actinomycetota</taxon>
        <taxon>Actinomycetes</taxon>
        <taxon>Propionibacteriales</taxon>
        <taxon>Nocardioidaceae</taxon>
        <taxon>Nocardioides</taxon>
    </lineage>
</organism>
<dbReference type="SUPFAM" id="SSF55729">
    <property type="entry name" value="Acyl-CoA N-acyltransferases (Nat)"/>
    <property type="match status" value="1"/>
</dbReference>
<dbReference type="Pfam" id="PF13508">
    <property type="entry name" value="Acetyltransf_7"/>
    <property type="match status" value="1"/>
</dbReference>
<dbReference type="InterPro" id="IPR016181">
    <property type="entry name" value="Acyl_CoA_acyltransferase"/>
</dbReference>
<dbReference type="STRING" id="642780.SAMN04488570_1305"/>
<dbReference type="RefSeq" id="WP_197681117.1">
    <property type="nucleotide sequence ID" value="NZ_LT629757.1"/>
</dbReference>
<dbReference type="InterPro" id="IPR051554">
    <property type="entry name" value="Acetyltransferase_Eis"/>
</dbReference>
<dbReference type="Gene3D" id="3.40.630.30">
    <property type="match status" value="1"/>
</dbReference>
<evidence type="ECO:0000313" key="2">
    <source>
        <dbReference type="EMBL" id="SDS17883.1"/>
    </source>
</evidence>
<accession>A0A1H1Q3H5</accession>
<name>A0A1H1Q3H5_9ACTN</name>
<evidence type="ECO:0000259" key="1">
    <source>
        <dbReference type="PROSITE" id="PS51186"/>
    </source>
</evidence>
<proteinExistence type="predicted"/>
<reference evidence="3" key="1">
    <citation type="submission" date="2016-10" db="EMBL/GenBank/DDBJ databases">
        <authorList>
            <person name="Varghese N."/>
            <person name="Submissions S."/>
        </authorList>
    </citation>
    <scope>NUCLEOTIDE SEQUENCE [LARGE SCALE GENOMIC DNA]</scope>
    <source>
        <strain evidence="3">DSM 22127</strain>
    </source>
</reference>
<feature type="domain" description="N-acetyltransferase" evidence="1">
    <location>
        <begin position="7"/>
        <end position="159"/>
    </location>
</feature>
<dbReference type="Proteomes" id="UP000198859">
    <property type="component" value="Chromosome I"/>
</dbReference>
<keyword evidence="3" id="KW-1185">Reference proteome</keyword>